<evidence type="ECO:0000313" key="5">
    <source>
        <dbReference type="EMBL" id="OIP04249.1"/>
    </source>
</evidence>
<evidence type="ECO:0000256" key="2">
    <source>
        <dbReference type="RuleBase" id="RU004447"/>
    </source>
</evidence>
<comment type="similarity">
    <text evidence="1 2">Belongs to the peptidase M16 family.</text>
</comment>
<evidence type="ECO:0000313" key="6">
    <source>
        <dbReference type="Proteomes" id="UP000183605"/>
    </source>
</evidence>
<dbReference type="GO" id="GO:0004222">
    <property type="term" value="F:metalloendopeptidase activity"/>
    <property type="evidence" value="ECO:0007669"/>
    <property type="project" value="InterPro"/>
</dbReference>
<evidence type="ECO:0000259" key="3">
    <source>
        <dbReference type="Pfam" id="PF00675"/>
    </source>
</evidence>
<dbReference type="AlphaFoldDB" id="A0A1J5B0E8"/>
<dbReference type="PANTHER" id="PTHR11851:SF49">
    <property type="entry name" value="MITOCHONDRIAL-PROCESSING PEPTIDASE SUBUNIT ALPHA"/>
    <property type="match status" value="1"/>
</dbReference>
<dbReference type="InterPro" id="IPR050361">
    <property type="entry name" value="MPP/UQCRC_Complex"/>
</dbReference>
<dbReference type="Gene3D" id="3.30.830.10">
    <property type="entry name" value="Metalloenzyme, LuxS/M16 peptidase-like"/>
    <property type="match status" value="2"/>
</dbReference>
<dbReference type="EMBL" id="MNXQ01000009">
    <property type="protein sequence ID" value="OIP04249.1"/>
    <property type="molecule type" value="Genomic_DNA"/>
</dbReference>
<dbReference type="GO" id="GO:0006508">
    <property type="term" value="P:proteolysis"/>
    <property type="evidence" value="ECO:0007669"/>
    <property type="project" value="InterPro"/>
</dbReference>
<name>A0A1J5B0E8_9BACT</name>
<gene>
    <name evidence="5" type="ORF">AUK18_00360</name>
</gene>
<dbReference type="Pfam" id="PF05193">
    <property type="entry name" value="Peptidase_M16_C"/>
    <property type="match status" value="1"/>
</dbReference>
<comment type="caution">
    <text evidence="5">The sequence shown here is derived from an EMBL/GenBank/DDBJ whole genome shotgun (WGS) entry which is preliminary data.</text>
</comment>
<dbReference type="Pfam" id="PF00675">
    <property type="entry name" value="Peptidase_M16"/>
    <property type="match status" value="1"/>
</dbReference>
<dbReference type="GO" id="GO:0046872">
    <property type="term" value="F:metal ion binding"/>
    <property type="evidence" value="ECO:0007669"/>
    <property type="project" value="InterPro"/>
</dbReference>
<dbReference type="PROSITE" id="PS00143">
    <property type="entry name" value="INSULINASE"/>
    <property type="match status" value="1"/>
</dbReference>
<proteinExistence type="inferred from homology"/>
<dbReference type="InterPro" id="IPR011249">
    <property type="entry name" value="Metalloenz_LuxS/M16"/>
</dbReference>
<dbReference type="Proteomes" id="UP000183605">
    <property type="component" value="Unassembled WGS sequence"/>
</dbReference>
<evidence type="ECO:0000256" key="1">
    <source>
        <dbReference type="ARBA" id="ARBA00007261"/>
    </source>
</evidence>
<sequence length="422" mass="47757">MQLQQKTSKFSNGLTLLTIPMPTESVTALLLVRVGSRDESKEINGLSHFVEHMVFKGTEKWPTTQAVNRVIDSVGGVFNAFTGQEYTGFWVKVAKKHLPLGLEFLKQIIFKCRLPKEELERERGVILEEIKMRDDEPMTLVADKFVSQVYSATQLGRDVIGTSENIKRIQRIEFVKHLKKWYQPSNMVLAVAGPASAKGTAAEVEKIFSQKANNVINQPEKLKFKQDKPQTQVINKKIEQAHFCLGVRTFGRVHPDRYVLAVLTTILGGNTSSRLWNEIREIRGLAYYVRSSTDSFRETGYLTTQAGCATDKLAETIKLTVKEYEKISQEPVKDKELKLAKEYLKGRLALAFEDSQIVAGEYGESLLLEGKVRTLAEIYDQLDQVQVDRVQQLAGKIFQASQLNLTIVGPFKNQEKFARLLL</sequence>
<evidence type="ECO:0000259" key="4">
    <source>
        <dbReference type="Pfam" id="PF05193"/>
    </source>
</evidence>
<protein>
    <recommendedName>
        <fullName evidence="7">Peptidase M16</fullName>
    </recommendedName>
</protein>
<dbReference type="InterPro" id="IPR007863">
    <property type="entry name" value="Peptidase_M16_C"/>
</dbReference>
<dbReference type="SUPFAM" id="SSF63411">
    <property type="entry name" value="LuxS/MPP-like metallohydrolase"/>
    <property type="match status" value="2"/>
</dbReference>
<dbReference type="PANTHER" id="PTHR11851">
    <property type="entry name" value="METALLOPROTEASE"/>
    <property type="match status" value="1"/>
</dbReference>
<reference evidence="5 6" key="1">
    <citation type="journal article" date="2016" name="Environ. Microbiol.">
        <title>Genomic resolution of a cold subsurface aquifer community provides metabolic insights for novel microbes adapted to high CO concentrations.</title>
        <authorList>
            <person name="Probst A.J."/>
            <person name="Castelle C.J."/>
            <person name="Singh A."/>
            <person name="Brown C.T."/>
            <person name="Anantharaman K."/>
            <person name="Sharon I."/>
            <person name="Hug L.A."/>
            <person name="Burstein D."/>
            <person name="Emerson J.B."/>
            <person name="Thomas B.C."/>
            <person name="Banfield J.F."/>
        </authorList>
    </citation>
    <scope>NUCLEOTIDE SEQUENCE [LARGE SCALE GENOMIC DNA]</scope>
    <source>
        <strain evidence="5">CG2_30_44_31</strain>
    </source>
</reference>
<organism evidence="5 6">
    <name type="scientific">Candidatus Beckwithbacteria bacterium CG2_30_44_31</name>
    <dbReference type="NCBI Taxonomy" id="1805035"/>
    <lineage>
        <taxon>Bacteria</taxon>
        <taxon>Candidatus Beckwithiibacteriota</taxon>
    </lineage>
</organism>
<accession>A0A1J5B0E8</accession>
<feature type="domain" description="Peptidase M16 N-terminal" evidence="3">
    <location>
        <begin position="22"/>
        <end position="162"/>
    </location>
</feature>
<feature type="domain" description="Peptidase M16 C-terminal" evidence="4">
    <location>
        <begin position="173"/>
        <end position="343"/>
    </location>
</feature>
<dbReference type="InterPro" id="IPR001431">
    <property type="entry name" value="Pept_M16_Zn_BS"/>
</dbReference>
<evidence type="ECO:0008006" key="7">
    <source>
        <dbReference type="Google" id="ProtNLM"/>
    </source>
</evidence>
<dbReference type="InterPro" id="IPR011765">
    <property type="entry name" value="Pept_M16_N"/>
</dbReference>